<keyword evidence="3" id="KW-1185">Reference proteome</keyword>
<evidence type="ECO:0000256" key="1">
    <source>
        <dbReference type="SAM" id="MobiDB-lite"/>
    </source>
</evidence>
<comment type="caution">
    <text evidence="2">The sequence shown here is derived from an EMBL/GenBank/DDBJ whole genome shotgun (WGS) entry which is preliminary data.</text>
</comment>
<accession>A0A1H3TFJ1</accession>
<protein>
    <submittedName>
        <fullName evidence="2">Uncharacterized protein</fullName>
    </submittedName>
</protein>
<dbReference type="EMBL" id="FNQC01000017">
    <property type="protein sequence ID" value="SDZ49014.1"/>
    <property type="molecule type" value="Genomic_DNA"/>
</dbReference>
<feature type="region of interest" description="Disordered" evidence="1">
    <location>
        <begin position="47"/>
        <end position="66"/>
    </location>
</feature>
<evidence type="ECO:0000313" key="3">
    <source>
        <dbReference type="Proteomes" id="UP000199663"/>
    </source>
</evidence>
<evidence type="ECO:0000313" key="2">
    <source>
        <dbReference type="EMBL" id="SDZ49014.1"/>
    </source>
</evidence>
<organism evidence="2 3">
    <name type="scientific">Rhodonellum ikkaensis</name>
    <dbReference type="NCBI Taxonomy" id="336829"/>
    <lineage>
        <taxon>Bacteria</taxon>
        <taxon>Pseudomonadati</taxon>
        <taxon>Bacteroidota</taxon>
        <taxon>Cytophagia</taxon>
        <taxon>Cytophagales</taxon>
        <taxon>Cytophagaceae</taxon>
        <taxon>Rhodonellum</taxon>
    </lineage>
</organism>
<sequence>MKIRIGFSSASTKIVHDRRERSLKNGAMVLLKLGRFDSIKHLLDNDSDHKDGTKDDRSCYDEFHKR</sequence>
<reference evidence="2 3" key="1">
    <citation type="submission" date="2016-10" db="EMBL/GenBank/DDBJ databases">
        <authorList>
            <person name="Varghese N."/>
            <person name="Submissions S."/>
        </authorList>
    </citation>
    <scope>NUCLEOTIDE SEQUENCE [LARGE SCALE GENOMIC DNA]</scope>
    <source>
        <strain evidence="2 3">DSM 17997</strain>
    </source>
</reference>
<dbReference type="Proteomes" id="UP000199663">
    <property type="component" value="Unassembled WGS sequence"/>
</dbReference>
<name>A0A1H3TFJ1_9BACT</name>
<gene>
    <name evidence="2" type="ORF">SAMN05444412_11745</name>
</gene>
<proteinExistence type="predicted"/>